<keyword evidence="6" id="KW-0472">Membrane</keyword>
<dbReference type="SUPFAM" id="SSF47384">
    <property type="entry name" value="Homodimeric domain of signal transducing histidine kinase"/>
    <property type="match status" value="1"/>
</dbReference>
<dbReference type="InterPro" id="IPR005467">
    <property type="entry name" value="His_kinase_dom"/>
</dbReference>
<keyword evidence="4" id="KW-0808">Transferase</keyword>
<dbReference type="Gene3D" id="3.30.450.20">
    <property type="entry name" value="PAS domain"/>
    <property type="match status" value="1"/>
</dbReference>
<evidence type="ECO:0000313" key="10">
    <source>
        <dbReference type="Proteomes" id="UP000230214"/>
    </source>
</evidence>
<dbReference type="InterPro" id="IPR029016">
    <property type="entry name" value="GAF-like_dom_sf"/>
</dbReference>
<dbReference type="Gene3D" id="3.30.565.10">
    <property type="entry name" value="Histidine kinase-like ATPase, C-terminal domain"/>
    <property type="match status" value="1"/>
</dbReference>
<keyword evidence="5" id="KW-0418">Kinase</keyword>
<keyword evidence="6" id="KW-1133">Transmembrane helix</keyword>
<dbReference type="PANTHER" id="PTHR43047">
    <property type="entry name" value="TWO-COMPONENT HISTIDINE PROTEIN KINASE"/>
    <property type="match status" value="1"/>
</dbReference>
<evidence type="ECO:0000256" key="3">
    <source>
        <dbReference type="ARBA" id="ARBA00022553"/>
    </source>
</evidence>
<dbReference type="InterPro" id="IPR036890">
    <property type="entry name" value="HATPase_C_sf"/>
</dbReference>
<dbReference type="Pfam" id="PF00512">
    <property type="entry name" value="HisKA"/>
    <property type="match status" value="1"/>
</dbReference>
<dbReference type="FunFam" id="3.30.565.10:FF:000006">
    <property type="entry name" value="Sensor histidine kinase WalK"/>
    <property type="match status" value="1"/>
</dbReference>
<dbReference type="GO" id="GO:0009927">
    <property type="term" value="F:histidine phosphotransfer kinase activity"/>
    <property type="evidence" value="ECO:0007669"/>
    <property type="project" value="TreeGrafter"/>
</dbReference>
<proteinExistence type="predicted"/>
<dbReference type="InterPro" id="IPR004358">
    <property type="entry name" value="Sig_transdc_His_kin-like_C"/>
</dbReference>
<dbReference type="Pfam" id="PF02518">
    <property type="entry name" value="HATPase_c"/>
    <property type="match status" value="1"/>
</dbReference>
<evidence type="ECO:0000259" key="8">
    <source>
        <dbReference type="PROSITE" id="PS50112"/>
    </source>
</evidence>
<evidence type="ECO:0000256" key="4">
    <source>
        <dbReference type="ARBA" id="ARBA00022679"/>
    </source>
</evidence>
<dbReference type="EC" id="2.7.13.3" evidence="2"/>
<sequence>MSPFISFFLIILIIVVLYVVFYAYGKEKQIHLLREEFDKKNEHLRNRVYELTILQEISSRIGYSLKLEKVADILAGSLGDVIEYSVSSFLIKTGAKIKFKAFLRESVHPDYVRDLQRKSLEAFGKESGSNLSKYKFEDYITGALLSNEEKNSPQSFFAVPLVLDDEVVGIISVSSLHPGIYKNSEGNIKLLKTISLQAMNAVSNLQKLLVLEKSKLTTMVESLVDGVFFIDKSMKVLVSNTSAKHMLGLKKKNITILDIISALEDIGIKDKIAQGFKLSKSFVIPDSEIGLKHLKIIITPVLGDKKPLGVVLLIQDITRQKQLEKMRDDFTSMMVHDLRAPLTVMVGSSDILMKKEKQLTQEQKTRLLFDLKKGANSLLDIVNDLLDVAKMENGKYEVTKSLQDLNDFVVKKADYYRGLIEERGLVYKINPLKNSVLVNFDENLIGRVLSNLLSNANKYTESGSITIDMKVDSKKEYVKVSVTDTGVGISREAQKMLFNKFEQLRNPVDSKQKGTGLGLVIAKNIVESHGGKIGINSVEGKGSTFWFTLPIYKKNLTKKLKA</sequence>
<evidence type="ECO:0000313" key="9">
    <source>
        <dbReference type="EMBL" id="PIR43627.1"/>
    </source>
</evidence>
<dbReference type="InterPro" id="IPR003661">
    <property type="entry name" value="HisK_dim/P_dom"/>
</dbReference>
<dbReference type="Proteomes" id="UP000230214">
    <property type="component" value="Unassembled WGS sequence"/>
</dbReference>
<evidence type="ECO:0000256" key="1">
    <source>
        <dbReference type="ARBA" id="ARBA00000085"/>
    </source>
</evidence>
<evidence type="ECO:0000259" key="7">
    <source>
        <dbReference type="PROSITE" id="PS50109"/>
    </source>
</evidence>
<comment type="caution">
    <text evidence="9">The sequence shown here is derived from an EMBL/GenBank/DDBJ whole genome shotgun (WGS) entry which is preliminary data.</text>
</comment>
<accession>A0A2H0RAX0</accession>
<dbReference type="Gene3D" id="3.30.450.40">
    <property type="match status" value="1"/>
</dbReference>
<evidence type="ECO:0000256" key="2">
    <source>
        <dbReference type="ARBA" id="ARBA00012438"/>
    </source>
</evidence>
<dbReference type="PANTHER" id="PTHR43047:SF72">
    <property type="entry name" value="OSMOSENSING HISTIDINE PROTEIN KINASE SLN1"/>
    <property type="match status" value="1"/>
</dbReference>
<dbReference type="PROSITE" id="PS50109">
    <property type="entry name" value="HIS_KIN"/>
    <property type="match status" value="1"/>
</dbReference>
<name>A0A2H0RAX0_UNCKA</name>
<dbReference type="SUPFAM" id="SSF55874">
    <property type="entry name" value="ATPase domain of HSP90 chaperone/DNA topoisomerase II/histidine kinase"/>
    <property type="match status" value="1"/>
</dbReference>
<protein>
    <recommendedName>
        <fullName evidence="2">histidine kinase</fullName>
        <ecNumber evidence="2">2.7.13.3</ecNumber>
    </recommendedName>
</protein>
<feature type="domain" description="Histidine kinase" evidence="7">
    <location>
        <begin position="333"/>
        <end position="553"/>
    </location>
</feature>
<dbReference type="InterPro" id="IPR003594">
    <property type="entry name" value="HATPase_dom"/>
</dbReference>
<keyword evidence="3" id="KW-0597">Phosphoprotein</keyword>
<dbReference type="SMART" id="SM00388">
    <property type="entry name" value="HisKA"/>
    <property type="match status" value="1"/>
</dbReference>
<dbReference type="CDD" id="cd16922">
    <property type="entry name" value="HATPase_EvgS-ArcB-TorS-like"/>
    <property type="match status" value="1"/>
</dbReference>
<dbReference type="AlphaFoldDB" id="A0A2H0RAX0"/>
<feature type="domain" description="PAS" evidence="8">
    <location>
        <begin position="212"/>
        <end position="254"/>
    </location>
</feature>
<organism evidence="9 10">
    <name type="scientific">candidate division WWE3 bacterium CG10_big_fil_rev_8_21_14_0_10_32_10</name>
    <dbReference type="NCBI Taxonomy" id="1975090"/>
    <lineage>
        <taxon>Bacteria</taxon>
        <taxon>Katanobacteria</taxon>
    </lineage>
</organism>
<keyword evidence="6" id="KW-0812">Transmembrane</keyword>
<gene>
    <name evidence="9" type="ORF">COV24_01715</name>
</gene>
<dbReference type="EMBL" id="PCXU01000016">
    <property type="protein sequence ID" value="PIR43627.1"/>
    <property type="molecule type" value="Genomic_DNA"/>
</dbReference>
<dbReference type="GO" id="GO:0005886">
    <property type="term" value="C:plasma membrane"/>
    <property type="evidence" value="ECO:0007669"/>
    <property type="project" value="TreeGrafter"/>
</dbReference>
<dbReference type="SUPFAM" id="SSF55781">
    <property type="entry name" value="GAF domain-like"/>
    <property type="match status" value="1"/>
</dbReference>
<dbReference type="GO" id="GO:0000155">
    <property type="term" value="F:phosphorelay sensor kinase activity"/>
    <property type="evidence" value="ECO:0007669"/>
    <property type="project" value="InterPro"/>
</dbReference>
<reference evidence="9 10" key="1">
    <citation type="submission" date="2017-09" db="EMBL/GenBank/DDBJ databases">
        <title>Depth-based differentiation of microbial function through sediment-hosted aquifers and enrichment of novel symbionts in the deep terrestrial subsurface.</title>
        <authorList>
            <person name="Probst A.J."/>
            <person name="Ladd B."/>
            <person name="Jarett J.K."/>
            <person name="Geller-Mcgrath D.E."/>
            <person name="Sieber C.M."/>
            <person name="Emerson J.B."/>
            <person name="Anantharaman K."/>
            <person name="Thomas B.C."/>
            <person name="Malmstrom R."/>
            <person name="Stieglmeier M."/>
            <person name="Klingl A."/>
            <person name="Woyke T."/>
            <person name="Ryan C.M."/>
            <person name="Banfield J.F."/>
        </authorList>
    </citation>
    <scope>NUCLEOTIDE SEQUENCE [LARGE SCALE GENOMIC DNA]</scope>
    <source>
        <strain evidence="9">CG10_big_fil_rev_8_21_14_0_10_32_10</strain>
    </source>
</reference>
<evidence type="ECO:0000256" key="5">
    <source>
        <dbReference type="ARBA" id="ARBA00022777"/>
    </source>
</evidence>
<evidence type="ECO:0000256" key="6">
    <source>
        <dbReference type="SAM" id="Phobius"/>
    </source>
</evidence>
<dbReference type="InterPro" id="IPR036097">
    <property type="entry name" value="HisK_dim/P_sf"/>
</dbReference>
<comment type="catalytic activity">
    <reaction evidence="1">
        <text>ATP + protein L-histidine = ADP + protein N-phospho-L-histidine.</text>
        <dbReference type="EC" id="2.7.13.3"/>
    </reaction>
</comment>
<dbReference type="PROSITE" id="PS50112">
    <property type="entry name" value="PAS"/>
    <property type="match status" value="1"/>
</dbReference>
<feature type="transmembrane region" description="Helical" evidence="6">
    <location>
        <begin position="6"/>
        <end position="24"/>
    </location>
</feature>
<dbReference type="SMART" id="SM00387">
    <property type="entry name" value="HATPase_c"/>
    <property type="match status" value="1"/>
</dbReference>
<dbReference type="PRINTS" id="PR00344">
    <property type="entry name" value="BCTRLSENSOR"/>
</dbReference>
<dbReference type="Gene3D" id="1.10.287.130">
    <property type="match status" value="1"/>
</dbReference>
<dbReference type="InterPro" id="IPR000014">
    <property type="entry name" value="PAS"/>
</dbReference>
<dbReference type="CDD" id="cd00082">
    <property type="entry name" value="HisKA"/>
    <property type="match status" value="1"/>
</dbReference>